<dbReference type="PROSITE" id="PS00237">
    <property type="entry name" value="G_PROTEIN_RECEP_F1_1"/>
    <property type="match status" value="1"/>
</dbReference>
<feature type="transmembrane region" description="Helical" evidence="9">
    <location>
        <begin position="91"/>
        <end position="112"/>
    </location>
</feature>
<evidence type="ECO:0000256" key="9">
    <source>
        <dbReference type="SAM" id="Phobius"/>
    </source>
</evidence>
<name>A0A7I8WBL5_9ANNE</name>
<evidence type="ECO:0000256" key="3">
    <source>
        <dbReference type="ARBA" id="ARBA00022989"/>
    </source>
</evidence>
<keyword evidence="5 9" id="KW-0472">Membrane</keyword>
<dbReference type="SUPFAM" id="SSF81321">
    <property type="entry name" value="Family A G protein-coupled receptor-like"/>
    <property type="match status" value="1"/>
</dbReference>
<gene>
    <name evidence="11" type="ORF">DGYR_LOCUS12901</name>
</gene>
<keyword evidence="3 9" id="KW-1133">Transmembrane helix</keyword>
<dbReference type="Pfam" id="PF00001">
    <property type="entry name" value="7tm_1"/>
    <property type="match status" value="1"/>
</dbReference>
<reference evidence="11 12" key="1">
    <citation type="submission" date="2020-08" db="EMBL/GenBank/DDBJ databases">
        <authorList>
            <person name="Hejnol A."/>
        </authorList>
    </citation>
    <scope>NUCLEOTIDE SEQUENCE [LARGE SCALE GENOMIC DNA]</scope>
</reference>
<comment type="caution">
    <text evidence="11">The sequence shown here is derived from an EMBL/GenBank/DDBJ whole genome shotgun (WGS) entry which is preliminary data.</text>
</comment>
<dbReference type="GO" id="GO:0004930">
    <property type="term" value="F:G protein-coupled receptor activity"/>
    <property type="evidence" value="ECO:0007669"/>
    <property type="project" value="UniProtKB-KW"/>
</dbReference>
<dbReference type="GO" id="GO:0005886">
    <property type="term" value="C:plasma membrane"/>
    <property type="evidence" value="ECO:0007669"/>
    <property type="project" value="TreeGrafter"/>
</dbReference>
<organism evidence="11 12">
    <name type="scientific">Dimorphilus gyrociliatus</name>
    <dbReference type="NCBI Taxonomy" id="2664684"/>
    <lineage>
        <taxon>Eukaryota</taxon>
        <taxon>Metazoa</taxon>
        <taxon>Spiralia</taxon>
        <taxon>Lophotrochozoa</taxon>
        <taxon>Annelida</taxon>
        <taxon>Polychaeta</taxon>
        <taxon>Polychaeta incertae sedis</taxon>
        <taxon>Dinophilidae</taxon>
        <taxon>Dimorphilus</taxon>
    </lineage>
</organism>
<dbReference type="PRINTS" id="PR00237">
    <property type="entry name" value="GPCRRHODOPSN"/>
</dbReference>
<evidence type="ECO:0000313" key="11">
    <source>
        <dbReference type="EMBL" id="CAD5125546.1"/>
    </source>
</evidence>
<comment type="subcellular location">
    <subcellularLocation>
        <location evidence="1">Membrane</location>
        <topology evidence="1">Multi-pass membrane protein</topology>
    </subcellularLocation>
</comment>
<evidence type="ECO:0000256" key="5">
    <source>
        <dbReference type="ARBA" id="ARBA00023136"/>
    </source>
</evidence>
<evidence type="ECO:0000256" key="6">
    <source>
        <dbReference type="ARBA" id="ARBA00023170"/>
    </source>
</evidence>
<evidence type="ECO:0000256" key="2">
    <source>
        <dbReference type="ARBA" id="ARBA00022692"/>
    </source>
</evidence>
<feature type="domain" description="G-protein coupled receptors family 1 profile" evidence="10">
    <location>
        <begin position="34"/>
        <end position="349"/>
    </location>
</feature>
<dbReference type="InterPro" id="IPR017452">
    <property type="entry name" value="GPCR_Rhodpsn_7TM"/>
</dbReference>
<dbReference type="InterPro" id="IPR000276">
    <property type="entry name" value="GPCR_Rhodpsn"/>
</dbReference>
<accession>A0A7I8WBL5</accession>
<evidence type="ECO:0000256" key="7">
    <source>
        <dbReference type="ARBA" id="ARBA00023224"/>
    </source>
</evidence>
<keyword evidence="12" id="KW-1185">Reference proteome</keyword>
<feature type="transmembrane region" description="Helical" evidence="9">
    <location>
        <begin position="133"/>
        <end position="150"/>
    </location>
</feature>
<dbReference type="EMBL" id="CAJFCJ010000027">
    <property type="protein sequence ID" value="CAD5125546.1"/>
    <property type="molecule type" value="Genomic_DNA"/>
</dbReference>
<sequence>MANFSNGSLLHLSTVVGEVKKIGYPLMIGVGMTGNLLSFLVFLTTHLRRQSSSIYLASLAAVDFGYLITMICTWLNHLGLEVLNQSGPCQLIIYLKSVFGFLSVYNVVSFTVDRFLSIQYPLRRDKYCRPKKAKCVVFSLLLFAIFSYAYKPFLHDATVIQSRIPGERSSLKCFPKRGDDIEKTIYILELTDSFLMFVFPSIIIVVLNIRIALSIRQVHKLVVTKPVVDILNASTALRRTSMQTSLSSRGSMHIRFSVREPDSKDEKRMIGMSKRNLWRAQSSQYKTIRMLLIVSTVFVLLNMPLHSVRMAAFWLQKKKHDHKMMEFHTMKSLLNIPHDLNFSINFFLYAVCLRSFRSGLKRLWMRLFYKCSKFRKCLKKSRPPAQVDEL</sequence>
<keyword evidence="7 8" id="KW-0807">Transducer</keyword>
<feature type="transmembrane region" description="Helical" evidence="9">
    <location>
        <begin position="194"/>
        <end position="213"/>
    </location>
</feature>
<dbReference type="PANTHER" id="PTHR24243:SF230">
    <property type="entry name" value="G-PROTEIN COUPLED RECEPTORS FAMILY 1 PROFILE DOMAIN-CONTAINING PROTEIN"/>
    <property type="match status" value="1"/>
</dbReference>
<keyword evidence="4 8" id="KW-0297">G-protein coupled receptor</keyword>
<feature type="transmembrane region" description="Helical" evidence="9">
    <location>
        <begin position="55"/>
        <end position="79"/>
    </location>
</feature>
<dbReference type="AlphaFoldDB" id="A0A7I8WBL5"/>
<feature type="transmembrane region" description="Helical" evidence="9">
    <location>
        <begin position="291"/>
        <end position="316"/>
    </location>
</feature>
<proteinExistence type="inferred from homology"/>
<evidence type="ECO:0000259" key="10">
    <source>
        <dbReference type="PROSITE" id="PS50262"/>
    </source>
</evidence>
<dbReference type="Proteomes" id="UP000549394">
    <property type="component" value="Unassembled WGS sequence"/>
</dbReference>
<dbReference type="CDD" id="cd14978">
    <property type="entry name" value="7tmA_FMRFamide_R-like"/>
    <property type="match status" value="1"/>
</dbReference>
<dbReference type="PROSITE" id="PS50262">
    <property type="entry name" value="G_PROTEIN_RECEP_F1_2"/>
    <property type="match status" value="1"/>
</dbReference>
<evidence type="ECO:0000256" key="4">
    <source>
        <dbReference type="ARBA" id="ARBA00023040"/>
    </source>
</evidence>
<evidence type="ECO:0000256" key="8">
    <source>
        <dbReference type="RuleBase" id="RU000688"/>
    </source>
</evidence>
<dbReference type="Gene3D" id="1.20.1070.10">
    <property type="entry name" value="Rhodopsin 7-helix transmembrane proteins"/>
    <property type="match status" value="1"/>
</dbReference>
<evidence type="ECO:0000256" key="1">
    <source>
        <dbReference type="ARBA" id="ARBA00004141"/>
    </source>
</evidence>
<evidence type="ECO:0000313" key="12">
    <source>
        <dbReference type="Proteomes" id="UP000549394"/>
    </source>
</evidence>
<keyword evidence="6 8" id="KW-0675">Receptor</keyword>
<feature type="transmembrane region" description="Helical" evidence="9">
    <location>
        <begin position="336"/>
        <end position="356"/>
    </location>
</feature>
<dbReference type="PANTHER" id="PTHR24243">
    <property type="entry name" value="G-PROTEIN COUPLED RECEPTOR"/>
    <property type="match status" value="1"/>
</dbReference>
<feature type="transmembrane region" description="Helical" evidence="9">
    <location>
        <begin position="22"/>
        <end position="43"/>
    </location>
</feature>
<dbReference type="OrthoDB" id="9990906at2759"/>
<comment type="similarity">
    <text evidence="8">Belongs to the G-protein coupled receptor 1 family.</text>
</comment>
<keyword evidence="2 8" id="KW-0812">Transmembrane</keyword>
<protein>
    <recommendedName>
        <fullName evidence="10">G-protein coupled receptors family 1 profile domain-containing protein</fullName>
    </recommendedName>
</protein>